<protein>
    <submittedName>
        <fullName evidence="2">PWWP domain-containing protein</fullName>
    </submittedName>
</protein>
<dbReference type="Proteomes" id="UP000035642">
    <property type="component" value="Unassembled WGS sequence"/>
</dbReference>
<reference evidence="1" key="1">
    <citation type="submission" date="2012-09" db="EMBL/GenBank/DDBJ databases">
        <authorList>
            <person name="Martin A.A."/>
        </authorList>
    </citation>
    <scope>NUCLEOTIDE SEQUENCE</scope>
</reference>
<evidence type="ECO:0000313" key="1">
    <source>
        <dbReference type="Proteomes" id="UP000035642"/>
    </source>
</evidence>
<name>A0A0K0CXQ8_ANGCA</name>
<keyword evidence="1" id="KW-1185">Reference proteome</keyword>
<proteinExistence type="predicted"/>
<evidence type="ECO:0000313" key="2">
    <source>
        <dbReference type="WBParaSite" id="ACAC_0000238001-mRNA-1"/>
    </source>
</evidence>
<organism evidence="1 2">
    <name type="scientific">Angiostrongylus cantonensis</name>
    <name type="common">Rat lungworm</name>
    <dbReference type="NCBI Taxonomy" id="6313"/>
    <lineage>
        <taxon>Eukaryota</taxon>
        <taxon>Metazoa</taxon>
        <taxon>Ecdysozoa</taxon>
        <taxon>Nematoda</taxon>
        <taxon>Chromadorea</taxon>
        <taxon>Rhabditida</taxon>
        <taxon>Rhabditina</taxon>
        <taxon>Rhabditomorpha</taxon>
        <taxon>Strongyloidea</taxon>
        <taxon>Metastrongylidae</taxon>
        <taxon>Angiostrongylus</taxon>
    </lineage>
</organism>
<sequence length="116" mass="12742">LIFQGFEESEVHRNAIFSVNKEQIRKGDVVWAPYRREPLWPALVSFDCLSFVYLLCHFLDVELAACNTLLPIVVLPEMGACGAGSEAPCSTRGVDRVRGPPSLPSLRGRQIGSGLV</sequence>
<reference evidence="2" key="2">
    <citation type="submission" date="2017-02" db="UniProtKB">
        <authorList>
            <consortium name="WormBaseParasite"/>
        </authorList>
    </citation>
    <scope>IDENTIFICATION</scope>
</reference>
<accession>A0A0K0CXQ8</accession>
<dbReference type="WBParaSite" id="ACAC_0000238001-mRNA-1">
    <property type="protein sequence ID" value="ACAC_0000238001-mRNA-1"/>
    <property type="gene ID" value="ACAC_0000238001"/>
</dbReference>
<dbReference type="AlphaFoldDB" id="A0A0K0CXQ8"/>
<dbReference type="SUPFAM" id="SSF63748">
    <property type="entry name" value="Tudor/PWWP/MBT"/>
    <property type="match status" value="1"/>
</dbReference>